<organism evidence="1 2">
    <name type="scientific">Microterricola gilva</name>
    <dbReference type="NCBI Taxonomy" id="393267"/>
    <lineage>
        <taxon>Bacteria</taxon>
        <taxon>Bacillati</taxon>
        <taxon>Actinomycetota</taxon>
        <taxon>Actinomycetes</taxon>
        <taxon>Micrococcales</taxon>
        <taxon>Microbacteriaceae</taxon>
        <taxon>Microterricola</taxon>
    </lineage>
</organism>
<gene>
    <name evidence="1" type="ORF">EV379_2793</name>
</gene>
<dbReference type="Proteomes" id="UP000291483">
    <property type="component" value="Unassembled WGS sequence"/>
</dbReference>
<proteinExistence type="predicted"/>
<name>A0A4Q8AP85_9MICO</name>
<protein>
    <submittedName>
        <fullName evidence="1">Uncharacterized protein YdeI (YjbR/CyaY-like superfamily)</fullName>
    </submittedName>
</protein>
<evidence type="ECO:0000313" key="1">
    <source>
        <dbReference type="EMBL" id="RZU66437.1"/>
    </source>
</evidence>
<reference evidence="1 2" key="1">
    <citation type="submission" date="2019-02" db="EMBL/GenBank/DDBJ databases">
        <title>Sequencing the genomes of 1000 actinobacteria strains.</title>
        <authorList>
            <person name="Klenk H.-P."/>
        </authorList>
    </citation>
    <scope>NUCLEOTIDE SEQUENCE [LARGE SCALE GENOMIC DNA]</scope>
    <source>
        <strain evidence="1 2">DSM 18319</strain>
    </source>
</reference>
<keyword evidence="2" id="KW-1185">Reference proteome</keyword>
<dbReference type="AlphaFoldDB" id="A0A4Q8AP85"/>
<comment type="caution">
    <text evidence="1">The sequence shown here is derived from an EMBL/GenBank/DDBJ whole genome shotgun (WGS) entry which is preliminary data.</text>
</comment>
<accession>A0A4Q8AP85</accession>
<sequence>MYPPVFGALLSDVALVWQTRPMSTTIGTPGGTPERPAIFFDSPEEFRAWLVANHATATELWMGLYKKHVPERGLTWEQAVPEALCFGWIDSVAQRIDDDARRQRWTPRKTTSTWSSVNIALVEKLTAEGLMYPAGIAAFERRRDDRSGIYSHENPGQELSPEAASRLAASPAASAFWEAATATYRRQVIHWVLSAKQEATRERRLTQLIDDSAAGLLVPFQRYGEVPKWAERAADAARAAGGGEPAQP</sequence>
<dbReference type="EMBL" id="SHLC01000001">
    <property type="protein sequence ID" value="RZU66437.1"/>
    <property type="molecule type" value="Genomic_DNA"/>
</dbReference>
<evidence type="ECO:0000313" key="2">
    <source>
        <dbReference type="Proteomes" id="UP000291483"/>
    </source>
</evidence>
<dbReference type="Pfam" id="PF13376">
    <property type="entry name" value="OmdA"/>
    <property type="match status" value="1"/>
</dbReference>